<dbReference type="Proteomes" id="UP000183508">
    <property type="component" value="Unassembled WGS sequence"/>
</dbReference>
<evidence type="ECO:0000313" key="1">
    <source>
        <dbReference type="EMBL" id="SFU65369.1"/>
    </source>
</evidence>
<name>A0A1I7HXJ5_9BACL</name>
<accession>A0A1I7HXJ5</accession>
<gene>
    <name evidence="1" type="ORF">SAMN05421543_105155</name>
</gene>
<protein>
    <submittedName>
        <fullName evidence="1">Uncharacterized protein</fullName>
    </submittedName>
</protein>
<sequence>MAGPLSIYPWNESLRTMYASLRLENARMTIAAEIPTHRSLVNGRLSDEGMAFRFRENSEFISWRGSESVAAASKV</sequence>
<evidence type="ECO:0000313" key="2">
    <source>
        <dbReference type="Proteomes" id="UP000183508"/>
    </source>
</evidence>
<organism evidence="1 2">
    <name type="scientific">Alicyclobacillus macrosporangiidus</name>
    <dbReference type="NCBI Taxonomy" id="392015"/>
    <lineage>
        <taxon>Bacteria</taxon>
        <taxon>Bacillati</taxon>
        <taxon>Bacillota</taxon>
        <taxon>Bacilli</taxon>
        <taxon>Bacillales</taxon>
        <taxon>Alicyclobacillaceae</taxon>
        <taxon>Alicyclobacillus</taxon>
    </lineage>
</organism>
<dbReference type="EMBL" id="FPBV01000005">
    <property type="protein sequence ID" value="SFU65369.1"/>
    <property type="molecule type" value="Genomic_DNA"/>
</dbReference>
<dbReference type="AlphaFoldDB" id="A0A1I7HXJ5"/>
<dbReference type="STRING" id="392015.SAMN05421543_105155"/>
<keyword evidence="2" id="KW-1185">Reference proteome</keyword>
<reference evidence="2" key="1">
    <citation type="submission" date="2016-10" db="EMBL/GenBank/DDBJ databases">
        <authorList>
            <person name="Varghese N."/>
        </authorList>
    </citation>
    <scope>NUCLEOTIDE SEQUENCE [LARGE SCALE GENOMIC DNA]</scope>
    <source>
        <strain evidence="2">DSM 17980</strain>
    </source>
</reference>
<proteinExistence type="predicted"/>